<dbReference type="NCBIfam" id="TIGR01726">
    <property type="entry name" value="HEQRo_perm_3TM"/>
    <property type="match status" value="1"/>
</dbReference>
<dbReference type="InterPro" id="IPR010065">
    <property type="entry name" value="AA_ABC_transptr_permease_3TM"/>
</dbReference>
<feature type="transmembrane region" description="Helical" evidence="8">
    <location>
        <begin position="189"/>
        <end position="216"/>
    </location>
</feature>
<dbReference type="CDD" id="cd06261">
    <property type="entry name" value="TM_PBP2"/>
    <property type="match status" value="1"/>
</dbReference>
<dbReference type="PANTHER" id="PTHR30614:SF35">
    <property type="entry name" value="ABC TRANSPORTER PERMEASE PROTEIN"/>
    <property type="match status" value="1"/>
</dbReference>
<name>I9NGG4_RHILT</name>
<keyword evidence="6 8" id="KW-1133">Transmembrane helix</keyword>
<keyword evidence="4" id="KW-1003">Cell membrane</keyword>
<feature type="domain" description="ABC transmembrane type-1" evidence="9">
    <location>
        <begin position="20"/>
        <end position="208"/>
    </location>
</feature>
<evidence type="ECO:0000313" key="10">
    <source>
        <dbReference type="EMBL" id="EJB07039.1"/>
    </source>
</evidence>
<dbReference type="HOGENOM" id="CLU_019602_1_0_5"/>
<evidence type="ECO:0000256" key="3">
    <source>
        <dbReference type="ARBA" id="ARBA00022448"/>
    </source>
</evidence>
<dbReference type="EMBL" id="JH719381">
    <property type="protein sequence ID" value="EJB07039.1"/>
    <property type="molecule type" value="Genomic_DNA"/>
</dbReference>
<dbReference type="AlphaFoldDB" id="I9NGG4"/>
<feature type="transmembrane region" description="Helical" evidence="8">
    <location>
        <begin position="15"/>
        <end position="41"/>
    </location>
</feature>
<sequence length="222" mass="24309">MEILDFGWIGEYRDLLLAGLLTTVWITMVGGFAGFIIGLACAWCRIFGPSGLRPLPSGYVELIRNTPFLVQLYFIYFALPSMGVSLSATAAAMLAIIINFGAYGGEIIRAGIEATPKGQFEAGASLAMLPGQVFRHIVLKPALARIWPALTSQLILVMFGSAVVSQISVEDLTYAANFIQSRNFRALETYVVATLAYLFLATLLRQLMKCIGWLFLTRRVKG</sequence>
<dbReference type="RefSeq" id="WP_003592512.1">
    <property type="nucleotide sequence ID" value="NZ_JH719381.1"/>
</dbReference>
<accession>I9NGG4</accession>
<dbReference type="OrthoDB" id="7341446at2"/>
<dbReference type="PROSITE" id="PS50928">
    <property type="entry name" value="ABC_TM1"/>
    <property type="match status" value="1"/>
</dbReference>
<keyword evidence="5 8" id="KW-0812">Transmembrane</keyword>
<protein>
    <submittedName>
        <fullName evidence="10">Amine acid ABC transporter, permease protein, 3-TM region, His/Glu/Gln/Arg/opine family</fullName>
    </submittedName>
</protein>
<organism evidence="10 11">
    <name type="scientific">Rhizobium leguminosarum bv. trifolii WSM597</name>
    <dbReference type="NCBI Taxonomy" id="754764"/>
    <lineage>
        <taxon>Bacteria</taxon>
        <taxon>Pseudomonadati</taxon>
        <taxon>Pseudomonadota</taxon>
        <taxon>Alphaproteobacteria</taxon>
        <taxon>Hyphomicrobiales</taxon>
        <taxon>Rhizobiaceae</taxon>
        <taxon>Rhizobium/Agrobacterium group</taxon>
        <taxon>Rhizobium</taxon>
    </lineage>
</organism>
<gene>
    <name evidence="10" type="ORF">Rleg9DRAFT_6014</name>
</gene>
<dbReference type="PANTHER" id="PTHR30614">
    <property type="entry name" value="MEMBRANE COMPONENT OF AMINO ACID ABC TRANSPORTER"/>
    <property type="match status" value="1"/>
</dbReference>
<comment type="subcellular location">
    <subcellularLocation>
        <location evidence="1">Cell inner membrane</location>
        <topology evidence="1">Multi-pass membrane protein</topology>
    </subcellularLocation>
    <subcellularLocation>
        <location evidence="8">Cell membrane</location>
        <topology evidence="8">Multi-pass membrane protein</topology>
    </subcellularLocation>
</comment>
<dbReference type="InterPro" id="IPR043429">
    <property type="entry name" value="ArtM/GltK/GlnP/TcyL/YhdX-like"/>
</dbReference>
<feature type="transmembrane region" description="Helical" evidence="8">
    <location>
        <begin position="146"/>
        <end position="169"/>
    </location>
</feature>
<dbReference type="Pfam" id="PF00528">
    <property type="entry name" value="BPD_transp_1"/>
    <property type="match status" value="1"/>
</dbReference>
<dbReference type="SUPFAM" id="SSF161098">
    <property type="entry name" value="MetI-like"/>
    <property type="match status" value="1"/>
</dbReference>
<dbReference type="Proteomes" id="UP000005092">
    <property type="component" value="Unassembled WGS sequence"/>
</dbReference>
<dbReference type="GO" id="GO:0006865">
    <property type="term" value="P:amino acid transport"/>
    <property type="evidence" value="ECO:0007669"/>
    <property type="project" value="TreeGrafter"/>
</dbReference>
<dbReference type="InterPro" id="IPR035906">
    <property type="entry name" value="MetI-like_sf"/>
</dbReference>
<evidence type="ECO:0000256" key="4">
    <source>
        <dbReference type="ARBA" id="ARBA00022475"/>
    </source>
</evidence>
<evidence type="ECO:0000256" key="7">
    <source>
        <dbReference type="ARBA" id="ARBA00023136"/>
    </source>
</evidence>
<keyword evidence="7 8" id="KW-0472">Membrane</keyword>
<dbReference type="InterPro" id="IPR000515">
    <property type="entry name" value="MetI-like"/>
</dbReference>
<dbReference type="GO" id="GO:0022857">
    <property type="term" value="F:transmembrane transporter activity"/>
    <property type="evidence" value="ECO:0007669"/>
    <property type="project" value="InterPro"/>
</dbReference>
<evidence type="ECO:0000256" key="1">
    <source>
        <dbReference type="ARBA" id="ARBA00004429"/>
    </source>
</evidence>
<proteinExistence type="inferred from homology"/>
<evidence type="ECO:0000256" key="8">
    <source>
        <dbReference type="RuleBase" id="RU363032"/>
    </source>
</evidence>
<dbReference type="GO" id="GO:0043190">
    <property type="term" value="C:ATP-binding cassette (ABC) transporter complex"/>
    <property type="evidence" value="ECO:0007669"/>
    <property type="project" value="InterPro"/>
</dbReference>
<evidence type="ECO:0000259" key="9">
    <source>
        <dbReference type="PROSITE" id="PS50928"/>
    </source>
</evidence>
<dbReference type="Gene3D" id="1.10.3720.10">
    <property type="entry name" value="MetI-like"/>
    <property type="match status" value="1"/>
</dbReference>
<evidence type="ECO:0000256" key="2">
    <source>
        <dbReference type="ARBA" id="ARBA00010072"/>
    </source>
</evidence>
<keyword evidence="3 8" id="KW-0813">Transport</keyword>
<evidence type="ECO:0000313" key="11">
    <source>
        <dbReference type="Proteomes" id="UP000005092"/>
    </source>
</evidence>
<evidence type="ECO:0000256" key="6">
    <source>
        <dbReference type="ARBA" id="ARBA00022989"/>
    </source>
</evidence>
<comment type="similarity">
    <text evidence="2">Belongs to the binding-protein-dependent transport system permease family. HisMQ subfamily.</text>
</comment>
<evidence type="ECO:0000256" key="5">
    <source>
        <dbReference type="ARBA" id="ARBA00022692"/>
    </source>
</evidence>
<reference evidence="10 11" key="1">
    <citation type="submission" date="2012-02" db="EMBL/GenBank/DDBJ databases">
        <title>Improved High-Quality Draft Sequence of Rhizobium leguminosarum bv. trifolii WSM597.</title>
        <authorList>
            <consortium name="US DOE Joint Genome Institute"/>
            <person name="Lucas S."/>
            <person name="Han J."/>
            <person name="Lapidus A."/>
            <person name="Cheng J.-F."/>
            <person name="Goodwin L."/>
            <person name="Pitluck S."/>
            <person name="Peters L."/>
            <person name="Ovchinnikova G."/>
            <person name="Held B."/>
            <person name="Detter J.C."/>
            <person name="Han C."/>
            <person name="Tapia R."/>
            <person name="Land M."/>
            <person name="Hauser L."/>
            <person name="Kyrpides N."/>
            <person name="Ivanova N."/>
            <person name="Pagani I."/>
            <person name="Brau L."/>
            <person name="Yates R."/>
            <person name="O'Hara G."/>
            <person name="Rui T."/>
            <person name="Howieson J."/>
            <person name="Reeve W."/>
            <person name="Woyke T."/>
        </authorList>
    </citation>
    <scope>NUCLEOTIDE SEQUENCE [LARGE SCALE GENOMIC DNA]</scope>
    <source>
        <strain evidence="10 11">WSM597</strain>
    </source>
</reference>